<dbReference type="SMART" id="SM00034">
    <property type="entry name" value="CLECT"/>
    <property type="match status" value="1"/>
</dbReference>
<evidence type="ECO:0000313" key="6">
    <source>
        <dbReference type="EMBL" id="RNA23936.1"/>
    </source>
</evidence>
<dbReference type="EMBL" id="REGN01003194">
    <property type="protein sequence ID" value="RNA23936.1"/>
    <property type="molecule type" value="Genomic_DNA"/>
</dbReference>
<dbReference type="Pfam" id="PF00059">
    <property type="entry name" value="Lectin_C"/>
    <property type="match status" value="1"/>
</dbReference>
<feature type="transmembrane region" description="Helical" evidence="2">
    <location>
        <begin position="276"/>
        <end position="295"/>
    </location>
</feature>
<evidence type="ECO:0000256" key="1">
    <source>
        <dbReference type="PROSITE-ProRule" id="PRU00076"/>
    </source>
</evidence>
<protein>
    <recommendedName>
        <fullName evidence="8">EGF-like domain-containing protein</fullName>
    </recommendedName>
</protein>
<dbReference type="Proteomes" id="UP000276133">
    <property type="component" value="Unassembled WGS sequence"/>
</dbReference>
<feature type="transmembrane region" description="Helical" evidence="2">
    <location>
        <begin position="365"/>
        <end position="385"/>
    </location>
</feature>
<accession>A0A3M7RK50</accession>
<evidence type="ECO:0000256" key="3">
    <source>
        <dbReference type="SAM" id="SignalP"/>
    </source>
</evidence>
<keyword evidence="3" id="KW-0732">Signal</keyword>
<keyword evidence="2" id="KW-0812">Transmembrane</keyword>
<feature type="transmembrane region" description="Helical" evidence="2">
    <location>
        <begin position="643"/>
        <end position="661"/>
    </location>
</feature>
<feature type="transmembrane region" description="Helical" evidence="2">
    <location>
        <begin position="614"/>
        <end position="631"/>
    </location>
</feature>
<feature type="chain" id="PRO_5018136516" description="EGF-like domain-containing protein" evidence="3">
    <location>
        <begin position="24"/>
        <end position="910"/>
    </location>
</feature>
<feature type="domain" description="C-type lectin" evidence="5">
    <location>
        <begin position="115"/>
        <end position="218"/>
    </location>
</feature>
<gene>
    <name evidence="6" type="ORF">BpHYR1_042882</name>
</gene>
<dbReference type="PROSITE" id="PS50026">
    <property type="entry name" value="EGF_3"/>
    <property type="match status" value="1"/>
</dbReference>
<keyword evidence="2" id="KW-0472">Membrane</keyword>
<dbReference type="PROSITE" id="PS50041">
    <property type="entry name" value="C_TYPE_LECTIN_2"/>
    <property type="match status" value="1"/>
</dbReference>
<keyword evidence="7" id="KW-1185">Reference proteome</keyword>
<evidence type="ECO:0000256" key="2">
    <source>
        <dbReference type="SAM" id="Phobius"/>
    </source>
</evidence>
<feature type="transmembrane region" description="Helical" evidence="2">
    <location>
        <begin position="842"/>
        <end position="863"/>
    </location>
</feature>
<dbReference type="InterPro" id="IPR016187">
    <property type="entry name" value="CTDL_fold"/>
</dbReference>
<dbReference type="OrthoDB" id="5858677at2759"/>
<dbReference type="CDD" id="cd00054">
    <property type="entry name" value="EGF_CA"/>
    <property type="match status" value="1"/>
</dbReference>
<dbReference type="Gene3D" id="2.10.25.10">
    <property type="entry name" value="Laminin"/>
    <property type="match status" value="1"/>
</dbReference>
<dbReference type="SUPFAM" id="SSF56436">
    <property type="entry name" value="C-type lectin-like"/>
    <property type="match status" value="1"/>
</dbReference>
<evidence type="ECO:0008006" key="8">
    <source>
        <dbReference type="Google" id="ProtNLM"/>
    </source>
</evidence>
<sequence>MTTKLGFFSLLLLLILFSDCVHGFTNMFGELFSDLRFGTLESDILGQAFPGKLKCAQGSFPFNGSCYFISNKKYIEKDSNEVINYLVHMIEKKSGLQSNIGIGMDKSDLPEKARFEEAKFYCDRLELYSSLIQFNESNAEFDFISNLLKNFTSSQSGKYYEQKYWIGLVYNTTLKWINGMDFKNTDLEDLVKPSNDKYRRCAYLNVRDNGDLIIEWANCINDQHNYICKYVMDRCYNNSFCGRNGACVNIPSRQTFECRCRIFYDGERCEKWSNQGVQMIIAVTIVISAVLFLLISSVHSRINNKILERKERKLHFAKNYQLYVKQDKRKSKSFLNRKSIRYSLQLIEKNFLSIIADLIRKKIKLVTILVLSLVVSVGVLLGISFTRYSIILNRIERYKASSSTEPQKSIDKDNISHMTTFFSFDLCKVMRSQFLEDFILIVISLSLTGIIYFWNAFKCNRNHEHFCRFSKSRVPHSHQDSGLSLDHNEPNTPPTGPLSKLIQLNKLKNFTICGFRCSCGIDFPVPMNPFSKRNRFLTGVIYAAYTYNILKIFEFLLVGEAPARALSHGKQFLKGINITMSSNVSVISSQLNNTFHNATNSFSSIAEQGILMELIKQICVVIIIGLRYYPVLLCIDLKRKSKFCYLLCTIYVLFLLIYYVYMNTFCLLSAYSTIKHAYRVINAERRLPTGLNDIQFPRLLKMNNQTLTTTKSGIKSLRAFSLLDLKRTTSTTFTTGTTTSSQFDIKKNLTTLYGCRCCKKNLDGETPESDDEEDGEVVSRLQSAEKVDNELKYSRELLVRPKPIPFFRHLFGRYLGSATEMSYMVPSNAQINDLISSLYDNISSYIILACCFTTGVYVVQLFLGIRSYHQHVLNGYRGVYEDIPSPKKFSNVKLASSSLHYRITVQIRVV</sequence>
<dbReference type="InterPro" id="IPR001304">
    <property type="entry name" value="C-type_lectin-like"/>
</dbReference>
<name>A0A3M7RK50_BRAPC</name>
<feature type="transmembrane region" description="Helical" evidence="2">
    <location>
        <begin position="536"/>
        <end position="558"/>
    </location>
</feature>
<proteinExistence type="predicted"/>
<keyword evidence="1" id="KW-1015">Disulfide bond</keyword>
<keyword evidence="1" id="KW-0245">EGF-like domain</keyword>
<feature type="transmembrane region" description="Helical" evidence="2">
    <location>
        <begin position="438"/>
        <end position="457"/>
    </location>
</feature>
<feature type="domain" description="EGF-like" evidence="4">
    <location>
        <begin position="231"/>
        <end position="270"/>
    </location>
</feature>
<dbReference type="Gene3D" id="3.10.100.10">
    <property type="entry name" value="Mannose-Binding Protein A, subunit A"/>
    <property type="match status" value="1"/>
</dbReference>
<keyword evidence="2" id="KW-1133">Transmembrane helix</keyword>
<comment type="caution">
    <text evidence="6">The sequence shown here is derived from an EMBL/GenBank/DDBJ whole genome shotgun (WGS) entry which is preliminary data.</text>
</comment>
<comment type="caution">
    <text evidence="1">Lacks conserved residue(s) required for the propagation of feature annotation.</text>
</comment>
<evidence type="ECO:0000259" key="5">
    <source>
        <dbReference type="PROSITE" id="PS50041"/>
    </source>
</evidence>
<dbReference type="InterPro" id="IPR016186">
    <property type="entry name" value="C-type_lectin-like/link_sf"/>
</dbReference>
<evidence type="ECO:0000313" key="7">
    <source>
        <dbReference type="Proteomes" id="UP000276133"/>
    </source>
</evidence>
<dbReference type="PROSITE" id="PS00022">
    <property type="entry name" value="EGF_1"/>
    <property type="match status" value="1"/>
</dbReference>
<feature type="signal peptide" evidence="3">
    <location>
        <begin position="1"/>
        <end position="23"/>
    </location>
</feature>
<dbReference type="CDD" id="cd00037">
    <property type="entry name" value="CLECT"/>
    <property type="match status" value="1"/>
</dbReference>
<feature type="disulfide bond" evidence="1">
    <location>
        <begin position="241"/>
        <end position="258"/>
    </location>
</feature>
<dbReference type="InterPro" id="IPR000742">
    <property type="entry name" value="EGF"/>
</dbReference>
<feature type="disulfide bond" evidence="1">
    <location>
        <begin position="260"/>
        <end position="269"/>
    </location>
</feature>
<dbReference type="AlphaFoldDB" id="A0A3M7RK50"/>
<evidence type="ECO:0000259" key="4">
    <source>
        <dbReference type="PROSITE" id="PS50026"/>
    </source>
</evidence>
<reference evidence="6 7" key="1">
    <citation type="journal article" date="2018" name="Sci. Rep.">
        <title>Genomic signatures of local adaptation to the degree of environmental predictability in rotifers.</title>
        <authorList>
            <person name="Franch-Gras L."/>
            <person name="Hahn C."/>
            <person name="Garcia-Roger E.M."/>
            <person name="Carmona M.J."/>
            <person name="Serra M."/>
            <person name="Gomez A."/>
        </authorList>
    </citation>
    <scope>NUCLEOTIDE SEQUENCE [LARGE SCALE GENOMIC DNA]</scope>
    <source>
        <strain evidence="6">HYR1</strain>
    </source>
</reference>
<organism evidence="6 7">
    <name type="scientific">Brachionus plicatilis</name>
    <name type="common">Marine rotifer</name>
    <name type="synonym">Brachionus muelleri</name>
    <dbReference type="NCBI Taxonomy" id="10195"/>
    <lineage>
        <taxon>Eukaryota</taxon>
        <taxon>Metazoa</taxon>
        <taxon>Spiralia</taxon>
        <taxon>Gnathifera</taxon>
        <taxon>Rotifera</taxon>
        <taxon>Eurotatoria</taxon>
        <taxon>Monogononta</taxon>
        <taxon>Pseudotrocha</taxon>
        <taxon>Ploima</taxon>
        <taxon>Brachionidae</taxon>
        <taxon>Brachionus</taxon>
    </lineage>
</organism>